<evidence type="ECO:0000259" key="1">
    <source>
        <dbReference type="Pfam" id="PF12484"/>
    </source>
</evidence>
<dbReference type="RefSeq" id="WP_064953295.1">
    <property type="nucleotide sequence ID" value="NZ_LZJS01000131.1"/>
</dbReference>
<proteinExistence type="predicted"/>
<comment type="caution">
    <text evidence="2">The sequence shown here is derived from an EMBL/GenBank/DDBJ whole genome shotgun (WGS) entry which is preliminary data.</text>
</comment>
<dbReference type="AlphaFoldDB" id="A0A1A2RW91"/>
<feature type="non-terminal residue" evidence="2">
    <location>
        <position position="1"/>
    </location>
</feature>
<name>A0A1A2RW91_9MYCO</name>
<feature type="domain" description="PPE family C-terminal" evidence="1">
    <location>
        <begin position="166"/>
        <end position="236"/>
    </location>
</feature>
<protein>
    <recommendedName>
        <fullName evidence="1">PPE family C-terminal domain-containing protein</fullName>
    </recommendedName>
</protein>
<dbReference type="Proteomes" id="UP000093861">
    <property type="component" value="Unassembled WGS sequence"/>
</dbReference>
<organism evidence="2 3">
    <name type="scientific">Mycobacterium colombiense</name>
    <dbReference type="NCBI Taxonomy" id="339268"/>
    <lineage>
        <taxon>Bacteria</taxon>
        <taxon>Bacillati</taxon>
        <taxon>Actinomycetota</taxon>
        <taxon>Actinomycetes</taxon>
        <taxon>Mycobacteriales</taxon>
        <taxon>Mycobacteriaceae</taxon>
        <taxon>Mycobacterium</taxon>
        <taxon>Mycobacterium avium complex (MAC)</taxon>
    </lineage>
</organism>
<dbReference type="InterPro" id="IPR022171">
    <property type="entry name" value="PPE_C"/>
</dbReference>
<accession>A0A1A2RW91</accession>
<evidence type="ECO:0000313" key="3">
    <source>
        <dbReference type="Proteomes" id="UP000093861"/>
    </source>
</evidence>
<dbReference type="EMBL" id="LZJS01000131">
    <property type="protein sequence ID" value="OBH56253.1"/>
    <property type="molecule type" value="Genomic_DNA"/>
</dbReference>
<evidence type="ECO:0000313" key="2">
    <source>
        <dbReference type="EMBL" id="OBH56253.1"/>
    </source>
</evidence>
<gene>
    <name evidence="2" type="ORF">A5685_00460</name>
</gene>
<reference evidence="2 3" key="1">
    <citation type="submission" date="2016-06" db="EMBL/GenBank/DDBJ databases">
        <authorList>
            <person name="Kjaerup R.B."/>
            <person name="Dalgaard T.S."/>
            <person name="Juul-Madsen H.R."/>
        </authorList>
    </citation>
    <scope>NUCLEOTIDE SEQUENCE [LARGE SCALE GENOMIC DNA]</scope>
    <source>
        <strain evidence="2 3">E2464</strain>
    </source>
</reference>
<dbReference type="Pfam" id="PF12484">
    <property type="entry name" value="PPE-SVP"/>
    <property type="match status" value="1"/>
</dbReference>
<sequence>DAAAMFGYASASAAATRLAPFDEPPQTTNATGIAAQSAAVGQAGALASGTGAAAQAASPPSGIISQLLEALGNASRGYMEFWDQVLNTLTGSPLAGATWQNTFGILADIGRFSTVANDSMSPINLAMTEFKMFYKLPVEGLEIPKSALGAGLGLRSPGAGLTGAVSAGVGEANVVGKLAVPPAWASATPAIRLASSLPATASLAAAPTAGIPGSLLGHMALGSLTGGALGAVTPQVVSARGVRARAGVATKTTEPVKLDDVIAKLQKQPEAVQHWNVDKAGLDALLDQLSKKPGIHAVHVSSADKPTVTLPDARLGKAGTV</sequence>